<dbReference type="Proteomes" id="UP000296706">
    <property type="component" value="Chromosome"/>
</dbReference>
<protein>
    <submittedName>
        <fullName evidence="1">Uncharacterized protein</fullName>
    </submittedName>
</protein>
<name>A0A4D6HE25_9EURY</name>
<dbReference type="GeneID" id="39848061"/>
<organism evidence="1 2">
    <name type="scientific">Halapricum salinum</name>
    <dbReference type="NCBI Taxonomy" id="1457250"/>
    <lineage>
        <taxon>Archaea</taxon>
        <taxon>Methanobacteriati</taxon>
        <taxon>Methanobacteriota</taxon>
        <taxon>Stenosarchaea group</taxon>
        <taxon>Halobacteria</taxon>
        <taxon>Halobacteriales</taxon>
        <taxon>Haloarculaceae</taxon>
        <taxon>Halapricum</taxon>
    </lineage>
</organism>
<gene>
    <name evidence="1" type="ORF">DV733_09315</name>
</gene>
<sequence>MDRTEEFHPQDWLLIAEALSQWRLELRHFEPERADRAAELIERISDKQGLDSVCIVAQINKEWSG</sequence>
<keyword evidence="2" id="KW-1185">Reference proteome</keyword>
<dbReference type="EMBL" id="CP031310">
    <property type="protein sequence ID" value="QCC51428.1"/>
    <property type="molecule type" value="Genomic_DNA"/>
</dbReference>
<dbReference type="RefSeq" id="WP_049994962.1">
    <property type="nucleotide sequence ID" value="NZ_CP031310.1"/>
</dbReference>
<proteinExistence type="predicted"/>
<dbReference type="AlphaFoldDB" id="A0A4D6HE25"/>
<dbReference type="KEGG" id="hsn:DV733_09315"/>
<evidence type="ECO:0000313" key="2">
    <source>
        <dbReference type="Proteomes" id="UP000296706"/>
    </source>
</evidence>
<reference evidence="1 2" key="1">
    <citation type="journal article" date="2019" name="Nat. Commun.">
        <title>A new type of DNA phosphorothioation-based antiviral system in archaea.</title>
        <authorList>
            <person name="Xiong L."/>
            <person name="Liu S."/>
            <person name="Chen S."/>
            <person name="Xiao Y."/>
            <person name="Zhu B."/>
            <person name="Gao Y."/>
            <person name="Zhang Y."/>
            <person name="Chen B."/>
            <person name="Luo J."/>
            <person name="Deng Z."/>
            <person name="Chen X."/>
            <person name="Wang L."/>
            <person name="Chen S."/>
        </authorList>
    </citation>
    <scope>NUCLEOTIDE SEQUENCE [LARGE SCALE GENOMIC DNA]</scope>
    <source>
        <strain evidence="1 2">CBA1105</strain>
    </source>
</reference>
<evidence type="ECO:0000313" key="1">
    <source>
        <dbReference type="EMBL" id="QCC51428.1"/>
    </source>
</evidence>
<accession>A0A4D6HE25</accession>
<dbReference type="OrthoDB" id="213935at2157"/>